<evidence type="ECO:0000256" key="1">
    <source>
        <dbReference type="SAM" id="SignalP"/>
    </source>
</evidence>
<gene>
    <name evidence="2" type="ORF">EG327_004766</name>
</gene>
<name>A0A8H3VND8_VENIN</name>
<organism evidence="2 3">
    <name type="scientific">Venturia inaequalis</name>
    <name type="common">Apple scab fungus</name>
    <dbReference type="NCBI Taxonomy" id="5025"/>
    <lineage>
        <taxon>Eukaryota</taxon>
        <taxon>Fungi</taxon>
        <taxon>Dikarya</taxon>
        <taxon>Ascomycota</taxon>
        <taxon>Pezizomycotina</taxon>
        <taxon>Dothideomycetes</taxon>
        <taxon>Pleosporomycetidae</taxon>
        <taxon>Venturiales</taxon>
        <taxon>Venturiaceae</taxon>
        <taxon>Venturia</taxon>
    </lineage>
</organism>
<proteinExistence type="predicted"/>
<sequence length="168" mass="17587">MLSKMLISFGLLLSASSVSAYGTNVGIGGLALFNVNGSAYIAIGAQFEPDTKNPNVTFTMADSVVSIAQHDSSSTEVGAKLAIDVSSNDYISFTTTPSASQTTSGFTWYGNLLFFKSAAGLLSSSFYAEPTGMDDIWKIQWLANTTSAGKSVPIAFKRDAPGKNAVVT</sequence>
<dbReference type="Proteomes" id="UP000490939">
    <property type="component" value="Unassembled WGS sequence"/>
</dbReference>
<evidence type="ECO:0000313" key="3">
    <source>
        <dbReference type="Proteomes" id="UP000490939"/>
    </source>
</evidence>
<accession>A0A8H3VND8</accession>
<reference evidence="2 3" key="1">
    <citation type="submission" date="2019-07" db="EMBL/GenBank/DDBJ databases">
        <title>Venturia inaequalis Genome Resource.</title>
        <authorList>
            <person name="Lichtner F.J."/>
        </authorList>
    </citation>
    <scope>NUCLEOTIDE SEQUENCE [LARGE SCALE GENOMIC DNA]</scope>
    <source>
        <strain evidence="2 3">DMI_063113</strain>
    </source>
</reference>
<evidence type="ECO:0000313" key="2">
    <source>
        <dbReference type="EMBL" id="KAE9993512.1"/>
    </source>
</evidence>
<dbReference type="OrthoDB" id="5230873at2759"/>
<keyword evidence="3" id="KW-1185">Reference proteome</keyword>
<protein>
    <submittedName>
        <fullName evidence="2">Uncharacterized protein</fullName>
    </submittedName>
</protein>
<comment type="caution">
    <text evidence="2">The sequence shown here is derived from an EMBL/GenBank/DDBJ whole genome shotgun (WGS) entry which is preliminary data.</text>
</comment>
<dbReference type="EMBL" id="WNWR01000028">
    <property type="protein sequence ID" value="KAE9993512.1"/>
    <property type="molecule type" value="Genomic_DNA"/>
</dbReference>
<feature type="chain" id="PRO_5034030547" evidence="1">
    <location>
        <begin position="21"/>
        <end position="168"/>
    </location>
</feature>
<feature type="signal peptide" evidence="1">
    <location>
        <begin position="1"/>
        <end position="20"/>
    </location>
</feature>
<keyword evidence="1" id="KW-0732">Signal</keyword>
<dbReference type="AlphaFoldDB" id="A0A8H3VND8"/>